<dbReference type="CDD" id="cd08760">
    <property type="entry name" value="Cyt_b561_FRRS1_like"/>
    <property type="match status" value="1"/>
</dbReference>
<dbReference type="KEGG" id="ota:OT_ostta09g01880"/>
<dbReference type="PANTHER" id="PTHR23130:SF171">
    <property type="entry name" value="OS01G0895300 PROTEIN"/>
    <property type="match status" value="1"/>
</dbReference>
<dbReference type="RefSeq" id="XP_003081174.2">
    <property type="nucleotide sequence ID" value="XM_003081126.2"/>
</dbReference>
<evidence type="ECO:0000313" key="10">
    <source>
        <dbReference type="EMBL" id="CEF99032.1"/>
    </source>
</evidence>
<evidence type="ECO:0000256" key="3">
    <source>
        <dbReference type="ARBA" id="ARBA00022692"/>
    </source>
</evidence>
<name>A0A090M8J8_OSTTA</name>
<dbReference type="GeneID" id="9831752"/>
<keyword evidence="8" id="KW-0732">Signal</keyword>
<sequence>MGRGTARALALALVMTSVAGARARTCVADATDGMTWCRTTSHRDGVDVAYAVVDGSSTFDVWVRATFSGDVAPGSDGWAAVGAGASMAAGDVATSKGSAAVEYLRLTGRGTPTSGCGSGCAVMNATIASAANSRTITFRYRDANASRGATKDLIWATGGGGFAQHAPSARGTLRVDFRSGTATAGGSKVKRDVAHGTLMLVAWGALNPLAAGFARMKFLFPNGKWFLGHSIGVLLGGIVFGAACIHLVTANYDGHVQTDTFDSHQKLGIAVMFLWATQFLLGVFRPNKEPKDGNRFGFIPTSWRRSWYIAHAVLGPVTLVLATVTVVLGAVVIGNKWDGSADSGVKFLAGGGVYGLLTAVWVIIALGVWRDRIAKTSNGVDNYGIGDSTLDESETNAR</sequence>
<organism evidence="10 11">
    <name type="scientific">Ostreococcus tauri</name>
    <name type="common">Marine green alga</name>
    <dbReference type="NCBI Taxonomy" id="70448"/>
    <lineage>
        <taxon>Eukaryota</taxon>
        <taxon>Viridiplantae</taxon>
        <taxon>Chlorophyta</taxon>
        <taxon>Mamiellophyceae</taxon>
        <taxon>Mamiellales</taxon>
        <taxon>Bathycoccaceae</taxon>
        <taxon>Ostreococcus</taxon>
    </lineage>
</organism>
<dbReference type="EMBL" id="CAID01000009">
    <property type="protein sequence ID" value="CEF99032.1"/>
    <property type="molecule type" value="Genomic_DNA"/>
</dbReference>
<feature type="domain" description="Cytochrome b561" evidence="9">
    <location>
        <begin position="158"/>
        <end position="367"/>
    </location>
</feature>
<keyword evidence="6 7" id="KW-0472">Membrane</keyword>
<feature type="signal peptide" evidence="8">
    <location>
        <begin position="1"/>
        <end position="23"/>
    </location>
</feature>
<dbReference type="SMART" id="SM00665">
    <property type="entry name" value="B561"/>
    <property type="match status" value="1"/>
</dbReference>
<feature type="chain" id="PRO_5001859403" evidence="8">
    <location>
        <begin position="24"/>
        <end position="398"/>
    </location>
</feature>
<evidence type="ECO:0000313" key="11">
    <source>
        <dbReference type="Proteomes" id="UP000009170"/>
    </source>
</evidence>
<accession>A0A090M8J8</accession>
<dbReference type="InterPro" id="IPR006593">
    <property type="entry name" value="Cyt_b561/ferric_Rdtase_TM"/>
</dbReference>
<reference evidence="11" key="1">
    <citation type="journal article" date="2006" name="Proc. Natl. Acad. Sci. U.S.A.">
        <title>Genome analysis of the smallest free-living eukaryote Ostreococcus tauri unveils many unique features.</title>
        <authorList>
            <person name="Derelle E."/>
            <person name="Ferraz C."/>
            <person name="Rombauts S."/>
            <person name="Rouze P."/>
            <person name="Worden A.Z."/>
            <person name="Robbens S."/>
            <person name="Partensky F."/>
            <person name="Degroeve S."/>
            <person name="Echeynie S."/>
            <person name="Cooke R."/>
            <person name="Saeys Y."/>
            <person name="Wuyts J."/>
            <person name="Jabbari K."/>
            <person name="Bowler C."/>
            <person name="Panaud O."/>
            <person name="Piegu B."/>
            <person name="Ball S.G."/>
            <person name="Ral J.-P."/>
            <person name="Bouget F.-Y."/>
            <person name="Piganeau G."/>
            <person name="De Baets B."/>
            <person name="Picard A."/>
            <person name="Delseny M."/>
            <person name="Demaille J."/>
            <person name="Van de Peer Y."/>
            <person name="Moreau H."/>
        </authorList>
    </citation>
    <scope>NUCLEOTIDE SEQUENCE [LARGE SCALE GENOMIC DNA]</scope>
    <source>
        <strain evidence="11">OTTH 0595 / CCAP 157/2 / RCC745</strain>
    </source>
</reference>
<keyword evidence="4" id="KW-0249">Electron transport</keyword>
<evidence type="ECO:0000256" key="8">
    <source>
        <dbReference type="SAM" id="SignalP"/>
    </source>
</evidence>
<dbReference type="Proteomes" id="UP000009170">
    <property type="component" value="Unassembled WGS sequence"/>
</dbReference>
<keyword evidence="11" id="KW-1185">Reference proteome</keyword>
<dbReference type="OrthoDB" id="366214at2759"/>
<keyword evidence="2" id="KW-0813">Transport</keyword>
<feature type="transmembrane region" description="Helical" evidence="7">
    <location>
        <begin position="307"/>
        <end position="333"/>
    </location>
</feature>
<dbReference type="STRING" id="70448.A0A090M8J8"/>
<feature type="transmembrane region" description="Helical" evidence="7">
    <location>
        <begin position="226"/>
        <end position="248"/>
    </location>
</feature>
<gene>
    <name evidence="10" type="ORF">OT_ostta09g01880</name>
</gene>
<proteinExistence type="predicted"/>
<evidence type="ECO:0000256" key="6">
    <source>
        <dbReference type="ARBA" id="ARBA00023136"/>
    </source>
</evidence>
<dbReference type="InParanoid" id="A0A090M8J8"/>
<keyword evidence="5 7" id="KW-1133">Transmembrane helix</keyword>
<comment type="subcellular location">
    <subcellularLocation>
        <location evidence="1">Membrane</location>
    </subcellularLocation>
</comment>
<evidence type="ECO:0000256" key="7">
    <source>
        <dbReference type="SAM" id="Phobius"/>
    </source>
</evidence>
<dbReference type="PANTHER" id="PTHR23130">
    <property type="entry name" value="CYTOCHROME B561 AND DOMON DOMAIN-CONTAINING PROTEIN"/>
    <property type="match status" value="1"/>
</dbReference>
<comment type="caution">
    <text evidence="10">The sequence shown here is derived from an EMBL/GenBank/DDBJ whole genome shotgun (WGS) entry which is preliminary data.</text>
</comment>
<dbReference type="PROSITE" id="PS50939">
    <property type="entry name" value="CYTOCHROME_B561"/>
    <property type="match status" value="1"/>
</dbReference>
<feature type="transmembrane region" description="Helical" evidence="7">
    <location>
        <begin position="345"/>
        <end position="369"/>
    </location>
</feature>
<keyword evidence="3 7" id="KW-0812">Transmembrane</keyword>
<dbReference type="GO" id="GO:0016020">
    <property type="term" value="C:membrane"/>
    <property type="evidence" value="ECO:0007669"/>
    <property type="project" value="UniProtKB-SubCell"/>
</dbReference>
<protein>
    <submittedName>
        <fullName evidence="10">Cytochrome b561/ferric reductase transmembrane</fullName>
    </submittedName>
</protein>
<evidence type="ECO:0000256" key="1">
    <source>
        <dbReference type="ARBA" id="ARBA00004370"/>
    </source>
</evidence>
<evidence type="ECO:0000256" key="2">
    <source>
        <dbReference type="ARBA" id="ARBA00022448"/>
    </source>
</evidence>
<evidence type="ECO:0000256" key="4">
    <source>
        <dbReference type="ARBA" id="ARBA00022982"/>
    </source>
</evidence>
<feature type="transmembrane region" description="Helical" evidence="7">
    <location>
        <begin position="268"/>
        <end position="286"/>
    </location>
</feature>
<dbReference type="AlphaFoldDB" id="A0A090M8J8"/>
<evidence type="ECO:0000259" key="9">
    <source>
        <dbReference type="PROSITE" id="PS50939"/>
    </source>
</evidence>
<dbReference type="Gene3D" id="1.20.120.1770">
    <property type="match status" value="1"/>
</dbReference>
<reference evidence="10 11" key="2">
    <citation type="journal article" date="2014" name="BMC Genomics">
        <title>An improved genome of the model marine alga Ostreococcus tauri unfolds by assessing Illumina de novo assemblies.</title>
        <authorList>
            <person name="Blanc-Mathieu R."/>
            <person name="Verhelst B."/>
            <person name="Derelle E."/>
            <person name="Rombauts S."/>
            <person name="Bouget F.Y."/>
            <person name="Carre I."/>
            <person name="Chateau A."/>
            <person name="Eyre-Walker A."/>
            <person name="Grimsley N."/>
            <person name="Moreau H."/>
            <person name="Piegu B."/>
            <person name="Rivals E."/>
            <person name="Schackwitz W."/>
            <person name="Van de Peer Y."/>
            <person name="Piganeau G."/>
        </authorList>
    </citation>
    <scope>NUCLEOTIDE SEQUENCE [LARGE SCALE GENOMIC DNA]</scope>
    <source>
        <strain evidence="11">OTTH 0595 / CCAP 157/2 / RCC745</strain>
    </source>
</reference>
<dbReference type="FunCoup" id="A0A090M8J8">
    <property type="interactions" value="200"/>
</dbReference>
<evidence type="ECO:0000256" key="5">
    <source>
        <dbReference type="ARBA" id="ARBA00022989"/>
    </source>
</evidence>